<dbReference type="EMBL" id="JBHMBW010000037">
    <property type="protein sequence ID" value="MFB9627924.1"/>
    <property type="molecule type" value="Genomic_DNA"/>
</dbReference>
<evidence type="ECO:0008006" key="4">
    <source>
        <dbReference type="Google" id="ProtNLM"/>
    </source>
</evidence>
<accession>A0ABV5SAA8</accession>
<keyword evidence="1" id="KW-0812">Transmembrane</keyword>
<reference evidence="2 3" key="1">
    <citation type="submission" date="2024-09" db="EMBL/GenBank/DDBJ databases">
        <authorList>
            <person name="Sun Q."/>
            <person name="Mori K."/>
        </authorList>
    </citation>
    <scope>NUCLEOTIDE SEQUENCE [LARGE SCALE GENOMIC DNA]</scope>
    <source>
        <strain evidence="2 3">JCM 3143</strain>
    </source>
</reference>
<dbReference type="Proteomes" id="UP001589532">
    <property type="component" value="Unassembled WGS sequence"/>
</dbReference>
<keyword evidence="1" id="KW-0472">Membrane</keyword>
<evidence type="ECO:0000256" key="1">
    <source>
        <dbReference type="SAM" id="Phobius"/>
    </source>
</evidence>
<sequence>MSFANLWSAEIIKFRTLRSYLITVIASIAVAGIAAALVGTGVDAKGNIPGMGTSIQAVAFPMEVVIYAMMVLGVLIATGDLRSGTFRITSIMSPWRRQVLTAKFTAAAVIALAVGVVSTALAYVGGLLTGGSGYSPLSGDGGLLVLTTLIAVPLATILGTAMGLLLRSTAGAVALLLVWALGIEAVFAYTVPPEVVAFLPFKTVGAAVANLPLGPLPGLGMFTLYVAIATGLAIFVYERRDLGT</sequence>
<feature type="transmembrane region" description="Helical" evidence="1">
    <location>
        <begin position="143"/>
        <end position="166"/>
    </location>
</feature>
<organism evidence="2 3">
    <name type="scientific">Nonomuraea helvata</name>
    <dbReference type="NCBI Taxonomy" id="37484"/>
    <lineage>
        <taxon>Bacteria</taxon>
        <taxon>Bacillati</taxon>
        <taxon>Actinomycetota</taxon>
        <taxon>Actinomycetes</taxon>
        <taxon>Streptosporangiales</taxon>
        <taxon>Streptosporangiaceae</taxon>
        <taxon>Nonomuraea</taxon>
    </lineage>
</organism>
<feature type="transmembrane region" description="Helical" evidence="1">
    <location>
        <begin position="20"/>
        <end position="38"/>
    </location>
</feature>
<dbReference type="RefSeq" id="WP_344986949.1">
    <property type="nucleotide sequence ID" value="NZ_BAAAXV010000001.1"/>
</dbReference>
<proteinExistence type="predicted"/>
<feature type="transmembrane region" description="Helical" evidence="1">
    <location>
        <begin position="100"/>
        <end position="123"/>
    </location>
</feature>
<gene>
    <name evidence="2" type="ORF">ACFFSA_32990</name>
</gene>
<evidence type="ECO:0000313" key="3">
    <source>
        <dbReference type="Proteomes" id="UP001589532"/>
    </source>
</evidence>
<feature type="transmembrane region" description="Helical" evidence="1">
    <location>
        <begin position="58"/>
        <end position="79"/>
    </location>
</feature>
<feature type="transmembrane region" description="Helical" evidence="1">
    <location>
        <begin position="219"/>
        <end position="237"/>
    </location>
</feature>
<evidence type="ECO:0000313" key="2">
    <source>
        <dbReference type="EMBL" id="MFB9627924.1"/>
    </source>
</evidence>
<keyword evidence="1" id="KW-1133">Transmembrane helix</keyword>
<feature type="transmembrane region" description="Helical" evidence="1">
    <location>
        <begin position="173"/>
        <end position="191"/>
    </location>
</feature>
<protein>
    <recommendedName>
        <fullName evidence="4">ABC transporter permease</fullName>
    </recommendedName>
</protein>
<comment type="caution">
    <text evidence="2">The sequence shown here is derived from an EMBL/GenBank/DDBJ whole genome shotgun (WGS) entry which is preliminary data.</text>
</comment>
<keyword evidence="3" id="KW-1185">Reference proteome</keyword>
<name>A0ABV5SAA8_9ACTN</name>